<evidence type="ECO:0000256" key="3">
    <source>
        <dbReference type="PROSITE-ProRule" id="PRU10141"/>
    </source>
</evidence>
<accession>A0A7S7RNW3</accession>
<dbReference type="PROSITE" id="PS51450">
    <property type="entry name" value="LRR"/>
    <property type="match status" value="2"/>
</dbReference>
<dbReference type="GO" id="GO:0005737">
    <property type="term" value="C:cytoplasm"/>
    <property type="evidence" value="ECO:0007669"/>
    <property type="project" value="TreeGrafter"/>
</dbReference>
<feature type="binding site" evidence="3">
    <location>
        <position position="230"/>
    </location>
    <ligand>
        <name>ATP</name>
        <dbReference type="ChEBI" id="CHEBI:30616"/>
    </ligand>
</feature>
<name>A0A7S7RNW3_9BACT</name>
<dbReference type="EMBL" id="CP054492">
    <property type="protein sequence ID" value="QOY52858.1"/>
    <property type="molecule type" value="Genomic_DNA"/>
</dbReference>
<organism evidence="5 6">
    <name type="scientific">Candidatus Sulfurimonas baltica</name>
    <dbReference type="NCBI Taxonomy" id="2740404"/>
    <lineage>
        <taxon>Bacteria</taxon>
        <taxon>Pseudomonadati</taxon>
        <taxon>Campylobacterota</taxon>
        <taxon>Epsilonproteobacteria</taxon>
        <taxon>Campylobacterales</taxon>
        <taxon>Sulfurimonadaceae</taxon>
        <taxon>Sulfurimonas</taxon>
    </lineage>
</organism>
<dbReference type="Gene3D" id="3.30.200.20">
    <property type="entry name" value="Phosphorylase Kinase, domain 1"/>
    <property type="match status" value="1"/>
</dbReference>
<dbReference type="PANTHER" id="PTHR48051">
    <property type="match status" value="1"/>
</dbReference>
<protein>
    <submittedName>
        <fullName evidence="5">Protein kinase</fullName>
    </submittedName>
</protein>
<keyword evidence="2" id="KW-0677">Repeat</keyword>
<dbReference type="SMART" id="SM00364">
    <property type="entry name" value="LRR_BAC"/>
    <property type="match status" value="4"/>
</dbReference>
<keyword evidence="3" id="KW-0547">Nucleotide-binding</keyword>
<dbReference type="SMART" id="SM00369">
    <property type="entry name" value="LRR_TYP"/>
    <property type="match status" value="3"/>
</dbReference>
<dbReference type="Pfam" id="PF00069">
    <property type="entry name" value="Pkinase"/>
    <property type="match status" value="1"/>
</dbReference>
<dbReference type="PROSITE" id="PS50011">
    <property type="entry name" value="PROTEIN_KINASE_DOM"/>
    <property type="match status" value="1"/>
</dbReference>
<keyword evidence="5" id="KW-0418">Kinase</keyword>
<dbReference type="PROSITE" id="PS00107">
    <property type="entry name" value="PROTEIN_KINASE_ATP"/>
    <property type="match status" value="1"/>
</dbReference>
<dbReference type="Proteomes" id="UP000593994">
    <property type="component" value="Chromosome"/>
</dbReference>
<dbReference type="SUPFAM" id="SSF52058">
    <property type="entry name" value="L domain-like"/>
    <property type="match status" value="1"/>
</dbReference>
<dbReference type="Gene3D" id="1.10.510.10">
    <property type="entry name" value="Transferase(Phosphotransferase) domain 1"/>
    <property type="match status" value="1"/>
</dbReference>
<keyword evidence="5" id="KW-0808">Transferase</keyword>
<keyword evidence="3" id="KW-0067">ATP-binding</keyword>
<dbReference type="InterPro" id="IPR001611">
    <property type="entry name" value="Leu-rich_rpt"/>
</dbReference>
<evidence type="ECO:0000259" key="4">
    <source>
        <dbReference type="PROSITE" id="PS50011"/>
    </source>
</evidence>
<dbReference type="InterPro" id="IPR050216">
    <property type="entry name" value="LRR_domain-containing"/>
</dbReference>
<dbReference type="RefSeq" id="WP_194371311.1">
    <property type="nucleotide sequence ID" value="NZ_CP054492.1"/>
</dbReference>
<dbReference type="InterPro" id="IPR011009">
    <property type="entry name" value="Kinase-like_dom_sf"/>
</dbReference>
<evidence type="ECO:0000256" key="2">
    <source>
        <dbReference type="ARBA" id="ARBA00022737"/>
    </source>
</evidence>
<reference evidence="5 6" key="1">
    <citation type="submission" date="2020-05" db="EMBL/GenBank/DDBJ databases">
        <title>Sulfurimonas marisnigri, sp. nov., and Sulfurimonas baltica, sp. nov., manganese oxide reducing chemolithoautotrophs of the class Epsilonproteobacteria isolated from the pelagic redoxclines of the Black and Baltic Seas and emended description of the genus Sulfurimonas.</title>
        <authorList>
            <person name="Henkel J.V."/>
            <person name="Laudan C."/>
            <person name="Werner J."/>
            <person name="Neu T."/>
            <person name="Plewe S."/>
            <person name="Sproer C."/>
            <person name="Bunk B."/>
            <person name="Schulz-Vogt H.N."/>
        </authorList>
    </citation>
    <scope>NUCLEOTIDE SEQUENCE [LARGE SCALE GENOMIC DNA]</scope>
    <source>
        <strain evidence="5 6">GD2</strain>
    </source>
</reference>
<dbReference type="InterPro" id="IPR017441">
    <property type="entry name" value="Protein_kinase_ATP_BS"/>
</dbReference>
<dbReference type="GO" id="GO:0004672">
    <property type="term" value="F:protein kinase activity"/>
    <property type="evidence" value="ECO:0007669"/>
    <property type="project" value="InterPro"/>
</dbReference>
<gene>
    <name evidence="5" type="ORF">HUE88_04000</name>
</gene>
<dbReference type="SUPFAM" id="SSF56112">
    <property type="entry name" value="Protein kinase-like (PK-like)"/>
    <property type="match status" value="1"/>
</dbReference>
<dbReference type="Pfam" id="PF13855">
    <property type="entry name" value="LRR_8"/>
    <property type="match status" value="2"/>
</dbReference>
<dbReference type="InterPro" id="IPR000719">
    <property type="entry name" value="Prot_kinase_dom"/>
</dbReference>
<evidence type="ECO:0000256" key="1">
    <source>
        <dbReference type="ARBA" id="ARBA00022614"/>
    </source>
</evidence>
<keyword evidence="1" id="KW-0433">Leucine-rich repeat</keyword>
<dbReference type="AlphaFoldDB" id="A0A7S7RNW3"/>
<evidence type="ECO:0000313" key="6">
    <source>
        <dbReference type="Proteomes" id="UP000593994"/>
    </source>
</evidence>
<dbReference type="CDD" id="cd00180">
    <property type="entry name" value="PKc"/>
    <property type="match status" value="1"/>
</dbReference>
<dbReference type="InterPro" id="IPR003591">
    <property type="entry name" value="Leu-rich_rpt_typical-subtyp"/>
</dbReference>
<dbReference type="KEGG" id="sbal:HUE88_04000"/>
<sequence length="418" mass="47247">MQTLAQLRSGELKGTKQLSLSENLTSFPYEIFELADTLEFLDLSNNSLSHIPAELSSLKKLKIAFFSYNNFTTVPSAFKGCENLYMLGLKANQIEHFDEDILPLSISWLILTDNRLKSLPNSIGKLSKLQKFPLAGNQLTNLPDSMAECKNLELLRLSANQLQDIPSWLLRLPKLSWLAFSGNPCIESPDICHKEIAYEELEVKELLGEGASGKIFKAYMKELDKDVAIKFFKGAVTSDGYAKDEMNACMSVGEHENLIKVFAKIKGDERLGLLLEYIPAIFENLGYPPNFDTCTRDIYEKGREFSVEAIYKIAKAIVSAAAHLHDKGLMHGDLYAHNILINNENKCYLGDFGAASFYDKKNRDYEKIEVRAFGCLLDDMLVRCSEKDSGEYKSLDLLREKCMSEDVQSRPLFEEMVF</sequence>
<dbReference type="Gene3D" id="3.80.10.10">
    <property type="entry name" value="Ribonuclease Inhibitor"/>
    <property type="match status" value="2"/>
</dbReference>
<dbReference type="PANTHER" id="PTHR48051:SF1">
    <property type="entry name" value="RAS SUPPRESSOR PROTEIN 1"/>
    <property type="match status" value="1"/>
</dbReference>
<keyword evidence="6" id="KW-1185">Reference proteome</keyword>
<dbReference type="InterPro" id="IPR032675">
    <property type="entry name" value="LRR_dom_sf"/>
</dbReference>
<feature type="domain" description="Protein kinase" evidence="4">
    <location>
        <begin position="201"/>
        <end position="418"/>
    </location>
</feature>
<dbReference type="GO" id="GO:0005524">
    <property type="term" value="F:ATP binding"/>
    <property type="evidence" value="ECO:0007669"/>
    <property type="project" value="UniProtKB-UniRule"/>
</dbReference>
<proteinExistence type="predicted"/>
<evidence type="ECO:0000313" key="5">
    <source>
        <dbReference type="EMBL" id="QOY52858.1"/>
    </source>
</evidence>